<evidence type="ECO:0000256" key="1">
    <source>
        <dbReference type="SAM" id="MobiDB-lite"/>
    </source>
</evidence>
<protein>
    <recommendedName>
        <fullName evidence="2">DUF6589 domain-containing protein</fullName>
    </recommendedName>
</protein>
<name>A0AAD5YCK0_9APHY</name>
<dbReference type="EMBL" id="JANAWD010000265">
    <property type="protein sequence ID" value="KAJ3482611.1"/>
    <property type="molecule type" value="Genomic_DNA"/>
</dbReference>
<evidence type="ECO:0000313" key="3">
    <source>
        <dbReference type="EMBL" id="KAJ3482611.1"/>
    </source>
</evidence>
<sequence length="457" mass="51456">MSPKPIDQIPTTKTPILPVRAMDLANSTVGGNIEAIADLLKQGGVGDPLEMDDETLIDIMEHVVVVHGDLGTGERLDGAQLRRAIESSPFLRYQFIIFVLGLFHLKMACADAIWRIFIKPLQARLDSTSVMEDIGYLRPRETGKIISNPGFRRMHEVIGHDGTCRRLDCWRVEATKESSTFEDLDQYAESKPTFSDLIKVAGRLARNYVGKPSMLRRLRRRPVAQRDEQYENNLLVNQYFLLYEEITYAMNRGDIGHVEVCFAPWVCIFKATGKHKYASAMIKHITNVHFHYPAGLKKAIRHSMLVNPSGREGCFRAVDWVVELYNLFIKRVHGGSGSTRTMENIIKESILVQLFKHTHSTLEKNLVLSHLTTHHSEPDMTTTFATVTAHMAEKAVHCPNPGRKTKYTIVDMIGKGMQALKVSKGPGDNAADKSEGVDEADFELTPEEEDILLDMDL</sequence>
<dbReference type="AlphaFoldDB" id="A0AAD5YCK0"/>
<organism evidence="3 4">
    <name type="scientific">Meripilus lineatus</name>
    <dbReference type="NCBI Taxonomy" id="2056292"/>
    <lineage>
        <taxon>Eukaryota</taxon>
        <taxon>Fungi</taxon>
        <taxon>Dikarya</taxon>
        <taxon>Basidiomycota</taxon>
        <taxon>Agaricomycotina</taxon>
        <taxon>Agaricomycetes</taxon>
        <taxon>Polyporales</taxon>
        <taxon>Meripilaceae</taxon>
        <taxon>Meripilus</taxon>
    </lineage>
</organism>
<accession>A0AAD5YCK0</accession>
<dbReference type="Pfam" id="PF20231">
    <property type="entry name" value="DUF6589"/>
    <property type="match status" value="1"/>
</dbReference>
<evidence type="ECO:0000259" key="2">
    <source>
        <dbReference type="Pfam" id="PF20231"/>
    </source>
</evidence>
<reference evidence="3" key="1">
    <citation type="submission" date="2022-07" db="EMBL/GenBank/DDBJ databases">
        <title>Genome Sequence of Physisporinus lineatus.</title>
        <authorList>
            <person name="Buettner E."/>
        </authorList>
    </citation>
    <scope>NUCLEOTIDE SEQUENCE</scope>
    <source>
        <strain evidence="3">VT162</strain>
    </source>
</reference>
<evidence type="ECO:0000313" key="4">
    <source>
        <dbReference type="Proteomes" id="UP001212997"/>
    </source>
</evidence>
<dbReference type="Proteomes" id="UP001212997">
    <property type="component" value="Unassembled WGS sequence"/>
</dbReference>
<gene>
    <name evidence="3" type="ORF">NLI96_g6865</name>
</gene>
<dbReference type="InterPro" id="IPR046496">
    <property type="entry name" value="DUF6589"/>
</dbReference>
<keyword evidence="4" id="KW-1185">Reference proteome</keyword>
<comment type="caution">
    <text evidence="3">The sequence shown here is derived from an EMBL/GenBank/DDBJ whole genome shotgun (WGS) entry which is preliminary data.</text>
</comment>
<feature type="domain" description="DUF6589" evidence="2">
    <location>
        <begin position="3"/>
        <end position="375"/>
    </location>
</feature>
<proteinExistence type="predicted"/>
<feature type="compositionally biased region" description="Acidic residues" evidence="1">
    <location>
        <begin position="437"/>
        <end position="457"/>
    </location>
</feature>
<feature type="region of interest" description="Disordered" evidence="1">
    <location>
        <begin position="422"/>
        <end position="457"/>
    </location>
</feature>